<evidence type="ECO:0000313" key="1">
    <source>
        <dbReference type="EMBL" id="KAK9830660.1"/>
    </source>
</evidence>
<proteinExistence type="predicted"/>
<dbReference type="Proteomes" id="UP001438707">
    <property type="component" value="Unassembled WGS sequence"/>
</dbReference>
<evidence type="ECO:0000313" key="2">
    <source>
        <dbReference type="Proteomes" id="UP001438707"/>
    </source>
</evidence>
<protein>
    <recommendedName>
        <fullName evidence="3">Cytohesin Ubiquitin Protein Inducing domain-containing protein</fullName>
    </recommendedName>
</protein>
<organism evidence="1 2">
    <name type="scientific">Apatococcus lobatus</name>
    <dbReference type="NCBI Taxonomy" id="904363"/>
    <lineage>
        <taxon>Eukaryota</taxon>
        <taxon>Viridiplantae</taxon>
        <taxon>Chlorophyta</taxon>
        <taxon>core chlorophytes</taxon>
        <taxon>Trebouxiophyceae</taxon>
        <taxon>Chlorellales</taxon>
        <taxon>Chlorellaceae</taxon>
        <taxon>Apatococcus</taxon>
    </lineage>
</organism>
<gene>
    <name evidence="1" type="ORF">WJX74_001153</name>
</gene>
<accession>A0AAW1RAP6</accession>
<dbReference type="AlphaFoldDB" id="A0AAW1RAP6"/>
<name>A0AAW1RAP6_9CHLO</name>
<keyword evidence="2" id="KW-1185">Reference proteome</keyword>
<comment type="caution">
    <text evidence="1">The sequence shown here is derived from an EMBL/GenBank/DDBJ whole genome shotgun (WGS) entry which is preliminary data.</text>
</comment>
<reference evidence="1 2" key="1">
    <citation type="journal article" date="2024" name="Nat. Commun.">
        <title>Phylogenomics reveals the evolutionary origins of lichenization in chlorophyte algae.</title>
        <authorList>
            <person name="Puginier C."/>
            <person name="Libourel C."/>
            <person name="Otte J."/>
            <person name="Skaloud P."/>
            <person name="Haon M."/>
            <person name="Grisel S."/>
            <person name="Petersen M."/>
            <person name="Berrin J.G."/>
            <person name="Delaux P.M."/>
            <person name="Dal Grande F."/>
            <person name="Keller J."/>
        </authorList>
    </citation>
    <scope>NUCLEOTIDE SEQUENCE [LARGE SCALE GENOMIC DNA]</scope>
    <source>
        <strain evidence="1 2">SAG 2145</strain>
    </source>
</reference>
<dbReference type="EMBL" id="JALJOS010000015">
    <property type="protein sequence ID" value="KAK9830660.1"/>
    <property type="molecule type" value="Genomic_DNA"/>
</dbReference>
<evidence type="ECO:0008006" key="3">
    <source>
        <dbReference type="Google" id="ProtNLM"/>
    </source>
</evidence>
<sequence length="255" mass="28592">MLENETRLSNQSNKAIINNKGSAIWTAEAHVLVEISWCCTGRGGAKMVAHALEGDASLVDEIEHRRHQGLGNHHEVAPTAHRHGTSDSIASMHRLQPSELVSQEKYVQLLERKVSLKRALVELDKERRMLCEEVLHIECKPWKKQCHPDSSASGSFTVPELLMETGRDAADTQALMRKAGEEDVYLQVYRNFQANLVPASRNPRHYTMEAKSRVACAIKKLMSPSVRCTKQRQHSLEKYLQRPNDAAAGAPIANK</sequence>